<proteinExistence type="predicted"/>
<gene>
    <name evidence="1" type="ORF">GCM10017161_15900</name>
</gene>
<evidence type="ECO:0008006" key="3">
    <source>
        <dbReference type="Google" id="ProtNLM"/>
    </source>
</evidence>
<organism evidence="1 2">
    <name type="scientific">Thalassotalea marina</name>
    <dbReference type="NCBI Taxonomy" id="1673741"/>
    <lineage>
        <taxon>Bacteria</taxon>
        <taxon>Pseudomonadati</taxon>
        <taxon>Pseudomonadota</taxon>
        <taxon>Gammaproteobacteria</taxon>
        <taxon>Alteromonadales</taxon>
        <taxon>Colwelliaceae</taxon>
        <taxon>Thalassotalea</taxon>
    </lineage>
</organism>
<dbReference type="Pfam" id="PF04463">
    <property type="entry name" value="2-thiour_desulf"/>
    <property type="match status" value="1"/>
</dbReference>
<accession>A0A919EK52</accession>
<dbReference type="PANTHER" id="PTHR30087">
    <property type="entry name" value="INNER MEMBRANE PROTEIN"/>
    <property type="match status" value="1"/>
</dbReference>
<dbReference type="AlphaFoldDB" id="A0A919EK52"/>
<keyword evidence="2" id="KW-1185">Reference proteome</keyword>
<dbReference type="RefSeq" id="WP_189768998.1">
    <property type="nucleotide sequence ID" value="NZ_BNCK01000003.1"/>
</dbReference>
<evidence type="ECO:0000313" key="1">
    <source>
        <dbReference type="EMBL" id="GHF88945.1"/>
    </source>
</evidence>
<reference evidence="1" key="1">
    <citation type="journal article" date="2014" name="Int. J. Syst. Evol. Microbiol.">
        <title>Complete genome sequence of Corynebacterium casei LMG S-19264T (=DSM 44701T), isolated from a smear-ripened cheese.</title>
        <authorList>
            <consortium name="US DOE Joint Genome Institute (JGI-PGF)"/>
            <person name="Walter F."/>
            <person name="Albersmeier A."/>
            <person name="Kalinowski J."/>
            <person name="Ruckert C."/>
        </authorList>
    </citation>
    <scope>NUCLEOTIDE SEQUENCE</scope>
    <source>
        <strain evidence="1">KCTC 42731</strain>
    </source>
</reference>
<protein>
    <recommendedName>
        <fullName evidence="3">DUF523 domain-containing protein</fullName>
    </recommendedName>
</protein>
<dbReference type="PANTHER" id="PTHR30087:SF1">
    <property type="entry name" value="HYPOTHETICAL CYTOSOLIC PROTEIN"/>
    <property type="match status" value="1"/>
</dbReference>
<reference evidence="1" key="2">
    <citation type="submission" date="2020-09" db="EMBL/GenBank/DDBJ databases">
        <authorList>
            <person name="Sun Q."/>
            <person name="Kim S."/>
        </authorList>
    </citation>
    <scope>NUCLEOTIDE SEQUENCE</scope>
    <source>
        <strain evidence="1">KCTC 42731</strain>
    </source>
</reference>
<evidence type="ECO:0000313" key="2">
    <source>
        <dbReference type="Proteomes" id="UP000623842"/>
    </source>
</evidence>
<comment type="caution">
    <text evidence="1">The sequence shown here is derived from an EMBL/GenBank/DDBJ whole genome shotgun (WGS) entry which is preliminary data.</text>
</comment>
<dbReference type="Proteomes" id="UP000623842">
    <property type="component" value="Unassembled WGS sequence"/>
</dbReference>
<name>A0A919EK52_9GAMM</name>
<dbReference type="EMBL" id="BNCK01000003">
    <property type="protein sequence ID" value="GHF88945.1"/>
    <property type="molecule type" value="Genomic_DNA"/>
</dbReference>
<sequence>MDKILVSACLMGHCVRYDGGHQKLLSQTIDLWQKQQRLVVLCPEVAGGLLTPRPPAEIQSATGQVMDIEGNDVSDAFNRGAQMALSICQQHQIRYALLKESSPSCGGKFIYNGEFSGSKIPGSGITAKLLKQHGVRVYGEQDLNDLIKMVNQN</sequence>
<dbReference type="InterPro" id="IPR007553">
    <property type="entry name" value="2-thiour_desulf"/>
</dbReference>